<gene>
    <name evidence="1" type="ORF">J437_LFUL014425</name>
</gene>
<evidence type="ECO:0000313" key="2">
    <source>
        <dbReference type="Proteomes" id="UP000792457"/>
    </source>
</evidence>
<proteinExistence type="predicted"/>
<dbReference type="OrthoDB" id="8044640at2759"/>
<sequence>MHLKEDLQTLIEKIQPGTSRITMRKNVFIPKLVAALDMCQLSMKDSVFIPEATIEALGYNTDEFPVKQLIAVPKLESSSGSRQAQAVWNAIVDWNLEDEVQYFL</sequence>
<dbReference type="EMBL" id="KZ308876">
    <property type="protein sequence ID" value="KAG8235093.1"/>
    <property type="molecule type" value="Genomic_DNA"/>
</dbReference>
<comment type="caution">
    <text evidence="1">The sequence shown here is derived from an EMBL/GenBank/DDBJ whole genome shotgun (WGS) entry which is preliminary data.</text>
</comment>
<name>A0A8K0KMS2_LADFU</name>
<reference evidence="1" key="2">
    <citation type="submission" date="2017-10" db="EMBL/GenBank/DDBJ databases">
        <title>Ladona fulva Genome sequencing and assembly.</title>
        <authorList>
            <person name="Murali S."/>
            <person name="Richards S."/>
            <person name="Bandaranaike D."/>
            <person name="Bellair M."/>
            <person name="Blankenburg K."/>
            <person name="Chao H."/>
            <person name="Dinh H."/>
            <person name="Doddapaneni H."/>
            <person name="Dugan-Rocha S."/>
            <person name="Elkadiri S."/>
            <person name="Gnanaolivu R."/>
            <person name="Hernandez B."/>
            <person name="Skinner E."/>
            <person name="Javaid M."/>
            <person name="Lee S."/>
            <person name="Li M."/>
            <person name="Ming W."/>
            <person name="Munidasa M."/>
            <person name="Muniz J."/>
            <person name="Nguyen L."/>
            <person name="Hughes D."/>
            <person name="Osuji N."/>
            <person name="Pu L.-L."/>
            <person name="Puazo M."/>
            <person name="Qu C."/>
            <person name="Quiroz J."/>
            <person name="Raj R."/>
            <person name="Weissenberger G."/>
            <person name="Xin Y."/>
            <person name="Zou X."/>
            <person name="Han Y."/>
            <person name="Worley K."/>
            <person name="Muzny D."/>
            <person name="Gibbs R."/>
        </authorList>
    </citation>
    <scope>NUCLEOTIDE SEQUENCE</scope>
    <source>
        <strain evidence="1">Sampled in the wild</strain>
    </source>
</reference>
<organism evidence="1 2">
    <name type="scientific">Ladona fulva</name>
    <name type="common">Scarce chaser dragonfly</name>
    <name type="synonym">Libellula fulva</name>
    <dbReference type="NCBI Taxonomy" id="123851"/>
    <lineage>
        <taxon>Eukaryota</taxon>
        <taxon>Metazoa</taxon>
        <taxon>Ecdysozoa</taxon>
        <taxon>Arthropoda</taxon>
        <taxon>Hexapoda</taxon>
        <taxon>Insecta</taxon>
        <taxon>Pterygota</taxon>
        <taxon>Palaeoptera</taxon>
        <taxon>Odonata</taxon>
        <taxon>Epiprocta</taxon>
        <taxon>Anisoptera</taxon>
        <taxon>Libelluloidea</taxon>
        <taxon>Libellulidae</taxon>
        <taxon>Ladona</taxon>
    </lineage>
</organism>
<reference evidence="1" key="1">
    <citation type="submission" date="2013-04" db="EMBL/GenBank/DDBJ databases">
        <authorList>
            <person name="Qu J."/>
            <person name="Murali S.C."/>
            <person name="Bandaranaike D."/>
            <person name="Bellair M."/>
            <person name="Blankenburg K."/>
            <person name="Chao H."/>
            <person name="Dinh H."/>
            <person name="Doddapaneni H."/>
            <person name="Downs B."/>
            <person name="Dugan-Rocha S."/>
            <person name="Elkadiri S."/>
            <person name="Gnanaolivu R.D."/>
            <person name="Hernandez B."/>
            <person name="Javaid M."/>
            <person name="Jayaseelan J.C."/>
            <person name="Lee S."/>
            <person name="Li M."/>
            <person name="Ming W."/>
            <person name="Munidasa M."/>
            <person name="Muniz J."/>
            <person name="Nguyen L."/>
            <person name="Ongeri F."/>
            <person name="Osuji N."/>
            <person name="Pu L.-L."/>
            <person name="Puazo M."/>
            <person name="Qu C."/>
            <person name="Quiroz J."/>
            <person name="Raj R."/>
            <person name="Weissenberger G."/>
            <person name="Xin Y."/>
            <person name="Zou X."/>
            <person name="Han Y."/>
            <person name="Richards S."/>
            <person name="Worley K."/>
            <person name="Muzny D."/>
            <person name="Gibbs R."/>
        </authorList>
    </citation>
    <scope>NUCLEOTIDE SEQUENCE</scope>
    <source>
        <strain evidence="1">Sampled in the wild</strain>
    </source>
</reference>
<dbReference type="AlphaFoldDB" id="A0A8K0KMS2"/>
<evidence type="ECO:0000313" key="1">
    <source>
        <dbReference type="EMBL" id="KAG8235093.1"/>
    </source>
</evidence>
<accession>A0A8K0KMS2</accession>
<dbReference type="Proteomes" id="UP000792457">
    <property type="component" value="Unassembled WGS sequence"/>
</dbReference>
<keyword evidence="2" id="KW-1185">Reference proteome</keyword>
<protein>
    <submittedName>
        <fullName evidence="1">Uncharacterized protein</fullName>
    </submittedName>
</protein>